<reference evidence="3 4" key="1">
    <citation type="submission" date="2016-10" db="EMBL/GenBank/DDBJ databases">
        <authorList>
            <person name="Varghese N."/>
            <person name="Submissions S."/>
        </authorList>
    </citation>
    <scope>NUCLEOTIDE SEQUENCE [LARGE SCALE GENOMIC DNA]</scope>
    <source>
        <strain evidence="2 3">NFIX06</strain>
        <strain evidence="1 4">NFIX08</strain>
    </source>
</reference>
<protein>
    <submittedName>
        <fullName evidence="1">Uncharacterized protein</fullName>
    </submittedName>
</protein>
<proteinExistence type="predicted"/>
<dbReference type="EMBL" id="FOYJ01000003">
    <property type="protein sequence ID" value="SFR08461.1"/>
    <property type="molecule type" value="Genomic_DNA"/>
</dbReference>
<organism evidence="1 4">
    <name type="scientific">Kosakonia radicincitans</name>
    <dbReference type="NCBI Taxonomy" id="283686"/>
    <lineage>
        <taxon>Bacteria</taxon>
        <taxon>Pseudomonadati</taxon>
        <taxon>Pseudomonadota</taxon>
        <taxon>Gammaproteobacteria</taxon>
        <taxon>Enterobacterales</taxon>
        <taxon>Enterobacteriaceae</taxon>
        <taxon>Kosakonia</taxon>
    </lineage>
</organism>
<keyword evidence="3" id="KW-1185">Reference proteome</keyword>
<name>A0AAX2EQT0_9ENTR</name>
<evidence type="ECO:0000313" key="4">
    <source>
        <dbReference type="Proteomes" id="UP000199173"/>
    </source>
</evidence>
<dbReference type="EMBL" id="FPAV01000003">
    <property type="protein sequence ID" value="SFT71645.1"/>
    <property type="molecule type" value="Genomic_DNA"/>
</dbReference>
<evidence type="ECO:0000313" key="2">
    <source>
        <dbReference type="EMBL" id="SFT71645.1"/>
    </source>
</evidence>
<accession>A0AAX2EQT0</accession>
<comment type="caution">
    <text evidence="1">The sequence shown here is derived from an EMBL/GenBank/DDBJ whole genome shotgun (WGS) entry which is preliminary data.</text>
</comment>
<evidence type="ECO:0000313" key="1">
    <source>
        <dbReference type="EMBL" id="SFR08461.1"/>
    </source>
</evidence>
<dbReference type="Proteomes" id="UP000199173">
    <property type="component" value="Unassembled WGS sequence"/>
</dbReference>
<evidence type="ECO:0000313" key="3">
    <source>
        <dbReference type="Proteomes" id="UP000198760"/>
    </source>
</evidence>
<sequence length="63" mass="7203">MKQTTIPIDALKYLEHLRTTQLQVTTALPCSGLWLIYQRSVMTDRLDAARTLKLARSNRGEQS</sequence>
<dbReference type="AlphaFoldDB" id="A0AAX2EQT0"/>
<gene>
    <name evidence="2" type="ORF">SAMN03159428_01833</name>
    <name evidence="1" type="ORF">SAMN03159514_01839</name>
</gene>
<dbReference type="Proteomes" id="UP000198760">
    <property type="component" value="Unassembled WGS sequence"/>
</dbReference>